<dbReference type="PANTHER" id="PTHR40265:SF1">
    <property type="entry name" value="GLYOXALASE-LIKE DOMAIN-CONTAINING PROTEIN"/>
    <property type="match status" value="1"/>
</dbReference>
<dbReference type="Pfam" id="PF13468">
    <property type="entry name" value="Glyoxalase_3"/>
    <property type="match status" value="1"/>
</dbReference>
<dbReference type="PANTHER" id="PTHR40265">
    <property type="entry name" value="BLL2707 PROTEIN"/>
    <property type="match status" value="1"/>
</dbReference>
<dbReference type="AlphaFoldDB" id="A0AA35CIT3"/>
<dbReference type="InterPro" id="IPR025870">
    <property type="entry name" value="Glyoxalase-like_dom"/>
</dbReference>
<sequence length="250" mass="27023">MRFDHLLHWVPDREAGVRAYRDAGFHVAIGGEHPAWGTHNALVHFGLPYVEIIAFREPGRQDPAGVHLFRGAGRMLGRGGGAATFAVAVPDMARAAAELRARGLAVGEPEPGRRVRPDGSELRWRTAALTGGPEWRPFLIQWEQPDPERLADLRARGIDAPHPLGEVQMRHIVIASRDPAGDAEWCAHLTGHPARREGAGWRVPLAGCDIVLVAADAGVADGEAPRITRLVLAGPIARRIGLFGLDVVVE</sequence>
<proteinExistence type="predicted"/>
<accession>A0AA35CIT3</accession>
<dbReference type="KEGG" id="cmic:caldi_09020"/>
<feature type="domain" description="VOC" evidence="1">
    <location>
        <begin position="2"/>
        <end position="143"/>
    </location>
</feature>
<reference evidence="2" key="1">
    <citation type="submission" date="2022-03" db="EMBL/GenBank/DDBJ databases">
        <title>Complete genome sequence of Caldinitratiruptor microaerophilus.</title>
        <authorList>
            <person name="Mukaiyama R."/>
            <person name="Nishiyama T."/>
            <person name="Ueda K."/>
        </authorList>
    </citation>
    <scope>NUCLEOTIDE SEQUENCE</scope>
    <source>
        <strain evidence="2">JCM 16183</strain>
    </source>
</reference>
<dbReference type="InterPro" id="IPR029068">
    <property type="entry name" value="Glyas_Bleomycin-R_OHBP_Dase"/>
</dbReference>
<evidence type="ECO:0000259" key="1">
    <source>
        <dbReference type="PROSITE" id="PS51819"/>
    </source>
</evidence>
<dbReference type="Gene3D" id="3.10.180.10">
    <property type="entry name" value="2,3-Dihydroxybiphenyl 1,2-Dioxygenase, domain 1"/>
    <property type="match status" value="1"/>
</dbReference>
<evidence type="ECO:0000313" key="3">
    <source>
        <dbReference type="Proteomes" id="UP001163687"/>
    </source>
</evidence>
<dbReference type="SUPFAM" id="SSF54593">
    <property type="entry name" value="Glyoxalase/Bleomycin resistance protein/Dihydroxybiphenyl dioxygenase"/>
    <property type="match status" value="1"/>
</dbReference>
<dbReference type="PROSITE" id="PS51819">
    <property type="entry name" value="VOC"/>
    <property type="match status" value="1"/>
</dbReference>
<organism evidence="2 3">
    <name type="scientific">Caldinitratiruptor microaerophilus</name>
    <dbReference type="NCBI Taxonomy" id="671077"/>
    <lineage>
        <taxon>Bacteria</taxon>
        <taxon>Bacillati</taxon>
        <taxon>Bacillota</taxon>
        <taxon>Clostridia</taxon>
        <taxon>Eubacteriales</taxon>
        <taxon>Symbiobacteriaceae</taxon>
        <taxon>Caldinitratiruptor</taxon>
    </lineage>
</organism>
<dbReference type="Proteomes" id="UP001163687">
    <property type="component" value="Chromosome"/>
</dbReference>
<gene>
    <name evidence="2" type="ORF">caldi_09020</name>
</gene>
<dbReference type="RefSeq" id="WP_264843902.1">
    <property type="nucleotide sequence ID" value="NZ_AP025628.1"/>
</dbReference>
<protein>
    <recommendedName>
        <fullName evidence="1">VOC domain-containing protein</fullName>
    </recommendedName>
</protein>
<keyword evidence="3" id="KW-1185">Reference proteome</keyword>
<name>A0AA35CIT3_9FIRM</name>
<evidence type="ECO:0000313" key="2">
    <source>
        <dbReference type="EMBL" id="BDG59812.1"/>
    </source>
</evidence>
<dbReference type="InterPro" id="IPR037523">
    <property type="entry name" value="VOC_core"/>
</dbReference>
<dbReference type="EMBL" id="AP025628">
    <property type="protein sequence ID" value="BDG59812.1"/>
    <property type="molecule type" value="Genomic_DNA"/>
</dbReference>